<dbReference type="InterPro" id="IPR017825">
    <property type="entry name" value="Lycopene_cyclase_dom"/>
</dbReference>
<dbReference type="GO" id="GO:0016872">
    <property type="term" value="F:intramolecular lyase activity"/>
    <property type="evidence" value="ECO:0007669"/>
    <property type="project" value="InterPro"/>
</dbReference>
<name>A0A6I4NV32_9MICO</name>
<protein>
    <submittedName>
        <fullName evidence="10">Lycopene cyclase domain-containing protein</fullName>
    </submittedName>
</protein>
<keyword evidence="6 8" id="KW-0472">Membrane</keyword>
<feature type="transmembrane region" description="Helical" evidence="8">
    <location>
        <begin position="43"/>
        <end position="67"/>
    </location>
</feature>
<feature type="domain" description="Lycopene cyclase" evidence="9">
    <location>
        <begin position="37"/>
        <end position="103"/>
    </location>
</feature>
<evidence type="ECO:0000256" key="2">
    <source>
        <dbReference type="ARBA" id="ARBA00004829"/>
    </source>
</evidence>
<evidence type="ECO:0000256" key="3">
    <source>
        <dbReference type="ARBA" id="ARBA00022692"/>
    </source>
</evidence>
<comment type="pathway">
    <text evidence="2">Carotenoid biosynthesis.</text>
</comment>
<comment type="caution">
    <text evidence="10">The sequence shown here is derived from an EMBL/GenBank/DDBJ whole genome shotgun (WGS) entry which is preliminary data.</text>
</comment>
<dbReference type="GO" id="GO:0045436">
    <property type="term" value="F:lycopene beta cyclase activity"/>
    <property type="evidence" value="ECO:0007669"/>
    <property type="project" value="UniProtKB-ARBA"/>
</dbReference>
<keyword evidence="4" id="KW-0125">Carotenoid biosynthesis</keyword>
<feature type="transmembrane region" description="Helical" evidence="8">
    <location>
        <begin position="87"/>
        <end position="104"/>
    </location>
</feature>
<dbReference type="Pfam" id="PF18916">
    <property type="entry name" value="Lycopene_cyc"/>
    <property type="match status" value="1"/>
</dbReference>
<dbReference type="EMBL" id="WSTA01000022">
    <property type="protein sequence ID" value="MWB98238.1"/>
    <property type="molecule type" value="Genomic_DNA"/>
</dbReference>
<dbReference type="NCBIfam" id="TIGR03462">
    <property type="entry name" value="CarR_dom_SF"/>
    <property type="match status" value="1"/>
</dbReference>
<evidence type="ECO:0000256" key="4">
    <source>
        <dbReference type="ARBA" id="ARBA00022746"/>
    </source>
</evidence>
<dbReference type="Proteomes" id="UP000438182">
    <property type="component" value="Unassembled WGS sequence"/>
</dbReference>
<gene>
    <name evidence="10" type="ORF">GB864_06705</name>
</gene>
<sequence>MTGILISLPFLAIAAIVFALERWRDRRLRPEDAARRRRRATAILLAALALVVLTTVFDSLMVAAALTDYRPEAVTGLRLWLAPIEDFLYPIAGVLLLPAVFDLLRRRAPAVAVDVAESASGERG</sequence>
<dbReference type="GO" id="GO:0016020">
    <property type="term" value="C:membrane"/>
    <property type="evidence" value="ECO:0007669"/>
    <property type="project" value="UniProtKB-SubCell"/>
</dbReference>
<accession>A0A6I4NV32</accession>
<evidence type="ECO:0000259" key="9">
    <source>
        <dbReference type="Pfam" id="PF18916"/>
    </source>
</evidence>
<dbReference type="GO" id="GO:0016117">
    <property type="term" value="P:carotenoid biosynthetic process"/>
    <property type="evidence" value="ECO:0007669"/>
    <property type="project" value="UniProtKB-KW"/>
</dbReference>
<proteinExistence type="predicted"/>
<evidence type="ECO:0000256" key="6">
    <source>
        <dbReference type="ARBA" id="ARBA00023136"/>
    </source>
</evidence>
<comment type="subcellular location">
    <subcellularLocation>
        <location evidence="1">Membrane</location>
        <topology evidence="1">Multi-pass membrane protein</topology>
    </subcellularLocation>
</comment>
<feature type="transmembrane region" description="Helical" evidence="8">
    <location>
        <begin position="6"/>
        <end position="23"/>
    </location>
</feature>
<evidence type="ECO:0000256" key="8">
    <source>
        <dbReference type="SAM" id="Phobius"/>
    </source>
</evidence>
<reference evidence="10 11" key="1">
    <citation type="submission" date="2019-12" db="EMBL/GenBank/DDBJ databases">
        <authorList>
            <person name="Kim Y.S."/>
        </authorList>
    </citation>
    <scope>NUCLEOTIDE SEQUENCE [LARGE SCALE GENOMIC DNA]</scope>
    <source>
        <strain evidence="10 11">MMS17-SY077</strain>
    </source>
</reference>
<evidence type="ECO:0000256" key="1">
    <source>
        <dbReference type="ARBA" id="ARBA00004141"/>
    </source>
</evidence>
<organism evidence="10 11">
    <name type="scientific">Agromyces seonyuensis</name>
    <dbReference type="NCBI Taxonomy" id="2662446"/>
    <lineage>
        <taxon>Bacteria</taxon>
        <taxon>Bacillati</taxon>
        <taxon>Actinomycetota</taxon>
        <taxon>Actinomycetes</taxon>
        <taxon>Micrococcales</taxon>
        <taxon>Microbacteriaceae</taxon>
        <taxon>Agromyces</taxon>
    </lineage>
</organism>
<evidence type="ECO:0000256" key="5">
    <source>
        <dbReference type="ARBA" id="ARBA00022989"/>
    </source>
</evidence>
<evidence type="ECO:0000313" key="10">
    <source>
        <dbReference type="EMBL" id="MWB98238.1"/>
    </source>
</evidence>
<evidence type="ECO:0000256" key="7">
    <source>
        <dbReference type="ARBA" id="ARBA00023235"/>
    </source>
</evidence>
<keyword evidence="3 8" id="KW-0812">Transmembrane</keyword>
<dbReference type="RefSeq" id="WP_160423580.1">
    <property type="nucleotide sequence ID" value="NZ_WSTA01000022.1"/>
</dbReference>
<dbReference type="AlphaFoldDB" id="A0A6I4NV32"/>
<keyword evidence="11" id="KW-1185">Reference proteome</keyword>
<evidence type="ECO:0000313" key="11">
    <source>
        <dbReference type="Proteomes" id="UP000438182"/>
    </source>
</evidence>
<keyword evidence="5 8" id="KW-1133">Transmembrane helix</keyword>
<keyword evidence="7" id="KW-0413">Isomerase</keyword>